<evidence type="ECO:0000313" key="4">
    <source>
        <dbReference type="Proteomes" id="UP000077961"/>
    </source>
</evidence>
<dbReference type="AlphaFoldDB" id="A0A1A9N4G9"/>
<feature type="domain" description="TnsA endonuclease N-terminal" evidence="1">
    <location>
        <begin position="128"/>
        <end position="216"/>
    </location>
</feature>
<evidence type="ECO:0000313" key="2">
    <source>
        <dbReference type="EMBL" id="OAJ55970.1"/>
    </source>
</evidence>
<dbReference type="InterPro" id="IPR011335">
    <property type="entry name" value="Restrct_endonuc-II-like"/>
</dbReference>
<dbReference type="SUPFAM" id="SSF52980">
    <property type="entry name" value="Restriction endonuclease-like"/>
    <property type="match status" value="1"/>
</dbReference>
<reference evidence="4 5" key="1">
    <citation type="submission" date="2016-04" db="EMBL/GenBank/DDBJ databases">
        <title>Reclassification of Paraburkholderia panaciterrae (Farh et al. 2015) Dobritsa &amp; Samadpour 2016 as a later homotypic synonym of Paraburkholderia ginsengiterrae (Farh et al. 2015) Dobritsa &amp; Samadpour 2016.</title>
        <authorList>
            <person name="Dobritsa A.P."/>
            <person name="Kutumbaka K."/>
            <person name="Samadpour M."/>
        </authorList>
    </citation>
    <scope>NUCLEOTIDE SEQUENCE [LARGE SCALE GENOMIC DNA]</scope>
    <source>
        <strain evidence="2 5">DCY85</strain>
        <strain evidence="3 4">DCY85-1</strain>
    </source>
</reference>
<proteinExistence type="predicted"/>
<gene>
    <name evidence="3" type="ORF">A6V36_30480</name>
    <name evidence="2" type="ORF">A6V37_32140</name>
</gene>
<protein>
    <recommendedName>
        <fullName evidence="1">TnsA endonuclease N-terminal domain-containing protein</fullName>
    </recommendedName>
</protein>
<accession>A0A1A9N4G9</accession>
<evidence type="ECO:0000313" key="3">
    <source>
        <dbReference type="EMBL" id="OAJ58571.1"/>
    </source>
</evidence>
<dbReference type="GO" id="GO:0003676">
    <property type="term" value="F:nucleic acid binding"/>
    <property type="evidence" value="ECO:0007669"/>
    <property type="project" value="InterPro"/>
</dbReference>
<evidence type="ECO:0000259" key="1">
    <source>
        <dbReference type="Pfam" id="PF08722"/>
    </source>
</evidence>
<dbReference type="EMBL" id="LXJZ01000175">
    <property type="protein sequence ID" value="OAJ58571.1"/>
    <property type="molecule type" value="Genomic_DNA"/>
</dbReference>
<dbReference type="InterPro" id="IPR011856">
    <property type="entry name" value="tRNA_endonuc-like_dom_sf"/>
</dbReference>
<dbReference type="RefSeq" id="WP_064268274.1">
    <property type="nucleotide sequence ID" value="NZ_LXJZ01000175.1"/>
</dbReference>
<comment type="caution">
    <text evidence="2">The sequence shown here is derived from an EMBL/GenBank/DDBJ whole genome shotgun (WGS) entry which is preliminary data.</text>
</comment>
<dbReference type="STRING" id="1462993.A6V36_30480"/>
<dbReference type="Pfam" id="PF08722">
    <property type="entry name" value="Tn7_TnsA-like_N"/>
    <property type="match status" value="1"/>
</dbReference>
<dbReference type="Proteomes" id="UP000077961">
    <property type="component" value="Unassembled WGS sequence"/>
</dbReference>
<dbReference type="Gene3D" id="3.40.1350.10">
    <property type="match status" value="1"/>
</dbReference>
<sequence length="328" mass="37620">MVLRQTGRPGERGRHSHTYISPFDVAAQRWRHPDFEYDDGVVPEVPVKAKEGFHIFDLAPPFVSPSQIVLPAHDPFGWPHGDAYTPLLKARTPLISTRAIIPGFKLDRLHQALSMSEFRVMVKLALHPAVWDFREQYGIYNRQAYWRAEAKGERMRRSDLMTIDVIVTYVQPPDFKLKYHAISIKHGSYLPTDEQLSREERERAAMAERGWTWELIRGDAISMTEFGNLRLVLIFAREQNLPSLYVAAQEFAPIVIRSSSRGSLDAVMERVSRTMCIGLDEAYHRFAASVAYGFLQLDHNYELDTDLRLHLVRSGWRTRATAKARSGA</sequence>
<keyword evidence="4" id="KW-1185">Reference proteome</keyword>
<organism evidence="2 5">
    <name type="scientific">Paraburkholderia ginsengiterrae</name>
    <dbReference type="NCBI Taxonomy" id="1462993"/>
    <lineage>
        <taxon>Bacteria</taxon>
        <taxon>Pseudomonadati</taxon>
        <taxon>Pseudomonadota</taxon>
        <taxon>Betaproteobacteria</taxon>
        <taxon>Burkholderiales</taxon>
        <taxon>Burkholderiaceae</taxon>
        <taxon>Paraburkholderia</taxon>
    </lineage>
</organism>
<dbReference type="EMBL" id="LXKA01000337">
    <property type="protein sequence ID" value="OAJ55970.1"/>
    <property type="molecule type" value="Genomic_DNA"/>
</dbReference>
<dbReference type="Proteomes" id="UP000078116">
    <property type="component" value="Unassembled WGS sequence"/>
</dbReference>
<evidence type="ECO:0000313" key="5">
    <source>
        <dbReference type="Proteomes" id="UP000078116"/>
    </source>
</evidence>
<dbReference type="InterPro" id="IPR014833">
    <property type="entry name" value="TnsA_N"/>
</dbReference>
<name>A0A1A9N4G9_9BURK</name>